<name>A0AA41W1D3_PAPNU</name>
<protein>
    <recommendedName>
        <fullName evidence="7">HORMA domain-containing protein</fullName>
    </recommendedName>
</protein>
<keyword evidence="4" id="KW-0539">Nucleus</keyword>
<comment type="subcellular location">
    <subcellularLocation>
        <location evidence="2">Chromosome</location>
    </subcellularLocation>
    <subcellularLocation>
        <location evidence="1">Nucleus</location>
    </subcellularLocation>
</comment>
<dbReference type="InterPro" id="IPR003511">
    <property type="entry name" value="HORMA_dom"/>
</dbReference>
<dbReference type="GO" id="GO:0051321">
    <property type="term" value="P:meiotic cell cycle"/>
    <property type="evidence" value="ECO:0007669"/>
    <property type="project" value="UniProtKB-KW"/>
</dbReference>
<keyword evidence="3" id="KW-0158">Chromosome</keyword>
<evidence type="ECO:0000256" key="2">
    <source>
        <dbReference type="ARBA" id="ARBA00004286"/>
    </source>
</evidence>
<feature type="region of interest" description="Disordered" evidence="6">
    <location>
        <begin position="217"/>
        <end position="352"/>
    </location>
</feature>
<evidence type="ECO:0000313" key="9">
    <source>
        <dbReference type="Proteomes" id="UP001177140"/>
    </source>
</evidence>
<reference evidence="8" key="1">
    <citation type="submission" date="2022-03" db="EMBL/GenBank/DDBJ databases">
        <title>A functionally conserved STORR gene fusion in Papaver species that diverged 16.8 million years ago.</title>
        <authorList>
            <person name="Catania T."/>
        </authorList>
    </citation>
    <scope>NUCLEOTIDE SEQUENCE</scope>
    <source>
        <strain evidence="8">S-191538</strain>
    </source>
</reference>
<feature type="non-terminal residue" evidence="8">
    <location>
        <position position="352"/>
    </location>
</feature>
<dbReference type="InterPro" id="IPR036570">
    <property type="entry name" value="HORMA_dom_sf"/>
</dbReference>
<gene>
    <name evidence="8" type="ORF">MKW94_008420</name>
</gene>
<organism evidence="8 9">
    <name type="scientific">Papaver nudicaule</name>
    <name type="common">Iceland poppy</name>
    <dbReference type="NCBI Taxonomy" id="74823"/>
    <lineage>
        <taxon>Eukaryota</taxon>
        <taxon>Viridiplantae</taxon>
        <taxon>Streptophyta</taxon>
        <taxon>Embryophyta</taxon>
        <taxon>Tracheophyta</taxon>
        <taxon>Spermatophyta</taxon>
        <taxon>Magnoliopsida</taxon>
        <taxon>Ranunculales</taxon>
        <taxon>Papaveraceae</taxon>
        <taxon>Papaveroideae</taxon>
        <taxon>Papaver</taxon>
    </lineage>
</organism>
<evidence type="ECO:0000256" key="3">
    <source>
        <dbReference type="ARBA" id="ARBA00022454"/>
    </source>
</evidence>
<feature type="compositionally biased region" description="Polar residues" evidence="6">
    <location>
        <begin position="235"/>
        <end position="245"/>
    </location>
</feature>
<sequence length="352" mass="39531">TRNLLRIAIFYISYIRGLFPENYFSDKSIPALEMKIKKLLPIDAESRRLIDGMEKGVNDALQKKYLRTLLFCISEAIEGPVIEEYAFSFSYPNSVEVMMNISHTGNKKQGATVKSNGNTGITPNQMRSSACKMIRNLVQLTRTLANMPEERIFLMKLQYYEDVTPQDYEPPFFRGCSEQEANHSWLKNPLEMEIGNVNSKHIVLALKVKSILDPCQDENNGKQNDEYISLGVDSTPLTDPSNSDSEMSRLTKDGGYIVAPGDKTRSLENNGTTDHEGDTENAEEDSTPSTDPSDSDREMRHSAKDDGYIVAPVGPDKTHSRKNNGMVDRDDYTMDAQEDSVPSTDPSDSDRE</sequence>
<dbReference type="GO" id="GO:0005694">
    <property type="term" value="C:chromosome"/>
    <property type="evidence" value="ECO:0007669"/>
    <property type="project" value="UniProtKB-SubCell"/>
</dbReference>
<proteinExistence type="predicted"/>
<feature type="domain" description="HORMA" evidence="7">
    <location>
        <begin position="1"/>
        <end position="208"/>
    </location>
</feature>
<dbReference type="Pfam" id="PF02301">
    <property type="entry name" value="HORMA"/>
    <property type="match status" value="1"/>
</dbReference>
<feature type="compositionally biased region" description="Basic and acidic residues" evidence="6">
    <location>
        <begin position="294"/>
        <end position="307"/>
    </location>
</feature>
<dbReference type="PROSITE" id="PS50815">
    <property type="entry name" value="HORMA"/>
    <property type="match status" value="1"/>
</dbReference>
<dbReference type="GO" id="GO:0005634">
    <property type="term" value="C:nucleus"/>
    <property type="evidence" value="ECO:0007669"/>
    <property type="project" value="UniProtKB-SubCell"/>
</dbReference>
<dbReference type="Proteomes" id="UP001177140">
    <property type="component" value="Unassembled WGS sequence"/>
</dbReference>
<evidence type="ECO:0000259" key="7">
    <source>
        <dbReference type="PROSITE" id="PS50815"/>
    </source>
</evidence>
<keyword evidence="5" id="KW-0469">Meiosis</keyword>
<dbReference type="InterPro" id="IPR051294">
    <property type="entry name" value="HORMA_MeioticProgression"/>
</dbReference>
<evidence type="ECO:0000256" key="1">
    <source>
        <dbReference type="ARBA" id="ARBA00004123"/>
    </source>
</evidence>
<dbReference type="PANTHER" id="PTHR48225">
    <property type="entry name" value="HORMA DOMAIN-CONTAINING PROTEIN 1"/>
    <property type="match status" value="1"/>
</dbReference>
<keyword evidence="9" id="KW-1185">Reference proteome</keyword>
<dbReference type="EMBL" id="JAJJMA010334755">
    <property type="protein sequence ID" value="MCL7051079.1"/>
    <property type="molecule type" value="Genomic_DNA"/>
</dbReference>
<evidence type="ECO:0000256" key="4">
    <source>
        <dbReference type="ARBA" id="ARBA00023242"/>
    </source>
</evidence>
<feature type="non-terminal residue" evidence="8">
    <location>
        <position position="1"/>
    </location>
</feature>
<dbReference type="PANTHER" id="PTHR48225:SF7">
    <property type="entry name" value="MEIOSIS-SPECIFIC PROTEIN HOP1"/>
    <property type="match status" value="1"/>
</dbReference>
<dbReference type="AlphaFoldDB" id="A0AA41W1D3"/>
<evidence type="ECO:0000313" key="8">
    <source>
        <dbReference type="EMBL" id="MCL7051079.1"/>
    </source>
</evidence>
<dbReference type="SUPFAM" id="SSF56019">
    <property type="entry name" value="The spindle assembly checkpoint protein mad2"/>
    <property type="match status" value="1"/>
</dbReference>
<comment type="caution">
    <text evidence="8">The sequence shown here is derived from an EMBL/GenBank/DDBJ whole genome shotgun (WGS) entry which is preliminary data.</text>
</comment>
<evidence type="ECO:0000256" key="6">
    <source>
        <dbReference type="SAM" id="MobiDB-lite"/>
    </source>
</evidence>
<accession>A0AA41W1D3</accession>
<evidence type="ECO:0000256" key="5">
    <source>
        <dbReference type="ARBA" id="ARBA00023254"/>
    </source>
</evidence>
<dbReference type="Gene3D" id="3.30.900.10">
    <property type="entry name" value="HORMA domain"/>
    <property type="match status" value="1"/>
</dbReference>